<dbReference type="PROSITE" id="PS50181">
    <property type="entry name" value="FBOX"/>
    <property type="match status" value="1"/>
</dbReference>
<keyword evidence="3" id="KW-1185">Reference proteome</keyword>
<dbReference type="InterPro" id="IPR001810">
    <property type="entry name" value="F-box_dom"/>
</dbReference>
<dbReference type="AlphaFoldDB" id="G0MGT4"/>
<dbReference type="SUPFAM" id="SSF81383">
    <property type="entry name" value="F-box domain"/>
    <property type="match status" value="1"/>
</dbReference>
<gene>
    <name evidence="2" type="ORF">CAEBREN_08688</name>
</gene>
<name>G0MGT4_CAEBE</name>
<accession>G0MGT4</accession>
<dbReference type="InterPro" id="IPR036047">
    <property type="entry name" value="F-box-like_dom_sf"/>
</dbReference>
<evidence type="ECO:0000259" key="1">
    <source>
        <dbReference type="PROSITE" id="PS50181"/>
    </source>
</evidence>
<organism evidence="3">
    <name type="scientific">Caenorhabditis brenneri</name>
    <name type="common">Nematode worm</name>
    <dbReference type="NCBI Taxonomy" id="135651"/>
    <lineage>
        <taxon>Eukaryota</taxon>
        <taxon>Metazoa</taxon>
        <taxon>Ecdysozoa</taxon>
        <taxon>Nematoda</taxon>
        <taxon>Chromadorea</taxon>
        <taxon>Rhabditida</taxon>
        <taxon>Rhabditina</taxon>
        <taxon>Rhabditomorpha</taxon>
        <taxon>Rhabditoidea</taxon>
        <taxon>Rhabditidae</taxon>
        <taxon>Peloderinae</taxon>
        <taxon>Caenorhabditis</taxon>
    </lineage>
</organism>
<evidence type="ECO:0000313" key="2">
    <source>
        <dbReference type="EMBL" id="EGT58001.1"/>
    </source>
</evidence>
<dbReference type="Proteomes" id="UP000008068">
    <property type="component" value="Unassembled WGS sequence"/>
</dbReference>
<sequence>MADIFRSNRDAFRGAILFQIKLKVSVEEAFKSAKIVLEDDELDFVEFEYMYYKLYEDPLANFSADFTNKAPYSKLDTFPLEILEKIVHDLDQVDKFRARKVSTWFRNATLKAPCKYDKLEIEQMFNRVMVDFNGDLVIYKAQNPQGCKVKRTVFLNDDYFDMFSMDLNVILSNPNFCTDYFSIELHNELWGTQKTVVTTLENTITNCNLKFTARELNVSVKDGQHLRQIGNMFNTTALEKVTVKFNSYKSTLNLDVFNQFEQLKSIRIKSHSLCEMNSFELFAKCENFDMECQFRRRYIPNIVNQILVSDKFKRGCMCLAYFDDERLKTFFPDAVISEDTWYLKFKNIPFWLKLWTRGNEIMFLERCTEDDLP</sequence>
<dbReference type="HOGENOM" id="CLU_742334_0_0_1"/>
<feature type="domain" description="F-box" evidence="1">
    <location>
        <begin position="72"/>
        <end position="119"/>
    </location>
</feature>
<evidence type="ECO:0000313" key="3">
    <source>
        <dbReference type="Proteomes" id="UP000008068"/>
    </source>
</evidence>
<dbReference type="EMBL" id="GL379794">
    <property type="protein sequence ID" value="EGT58001.1"/>
    <property type="molecule type" value="Genomic_DNA"/>
</dbReference>
<reference evidence="3" key="1">
    <citation type="submission" date="2011-07" db="EMBL/GenBank/DDBJ databases">
        <authorList>
            <consortium name="Caenorhabditis brenneri Sequencing and Analysis Consortium"/>
            <person name="Wilson R.K."/>
        </authorList>
    </citation>
    <scope>NUCLEOTIDE SEQUENCE [LARGE SCALE GENOMIC DNA]</scope>
    <source>
        <strain evidence="3">PB2801</strain>
    </source>
</reference>
<protein>
    <recommendedName>
        <fullName evidence="1">F-box domain-containing protein</fullName>
    </recommendedName>
</protein>
<dbReference type="InParanoid" id="G0MGT4"/>
<proteinExistence type="predicted"/>